<comment type="caution">
    <text evidence="1">The sequence shown here is derived from an EMBL/GenBank/DDBJ whole genome shotgun (WGS) entry which is preliminary data.</text>
</comment>
<evidence type="ECO:0008006" key="3">
    <source>
        <dbReference type="Google" id="ProtNLM"/>
    </source>
</evidence>
<dbReference type="AlphaFoldDB" id="A0A507ZUE0"/>
<dbReference type="OrthoDB" id="1198318at2"/>
<evidence type="ECO:0000313" key="1">
    <source>
        <dbReference type="EMBL" id="TQD40557.1"/>
    </source>
</evidence>
<protein>
    <recommendedName>
        <fullName evidence="3">TraB family protein</fullName>
    </recommendedName>
</protein>
<keyword evidence="2" id="KW-1185">Reference proteome</keyword>
<gene>
    <name evidence="1" type="ORF">FKR84_00845</name>
</gene>
<sequence>MKNLILIFFVIYIGPASLAQKKEVLLIGTMHTVPKIVKNSYKTLLKKVLDYKPEAIYVESPRAQDSISWQYLKDGWSKAYKEFYFLSDSLRHNFSFRKEKLNRLLKKSFKNLTASQLDTLIYSFGYLRDYANYKFYRYIKKHGSKGTKKPSRHEDGDLTAKLALQLNIKRLQSMDDQQTNKKYHLAWKKCAQEGKENGDNKINQKINKKQYNRGIIPALFGRLGWYVNKRKSLTRLHKLAAFTYVKNKTKSCTLGEKYWNKRNQRMAKNIGSQIKANRAKKNIVIVGATHIIGLEKSLKKDFPEIKVTLLED</sequence>
<dbReference type="EMBL" id="VIAR01000001">
    <property type="protein sequence ID" value="TQD40557.1"/>
    <property type="molecule type" value="Genomic_DNA"/>
</dbReference>
<organism evidence="1 2">
    <name type="scientific">Haloflavibacter putidus</name>
    <dbReference type="NCBI Taxonomy" id="2576776"/>
    <lineage>
        <taxon>Bacteria</taxon>
        <taxon>Pseudomonadati</taxon>
        <taxon>Bacteroidota</taxon>
        <taxon>Flavobacteriia</taxon>
        <taxon>Flavobacteriales</taxon>
        <taxon>Flavobacteriaceae</taxon>
        <taxon>Haloflavibacter</taxon>
    </lineage>
</organism>
<reference evidence="1 2" key="1">
    <citation type="submission" date="2019-06" db="EMBL/GenBank/DDBJ databases">
        <title>Flavibacter putida gen. nov., sp. nov., a novel marine bacterium of the family Flavobacteriaceae isolated from coastal seawater.</title>
        <authorList>
            <person name="Feng X."/>
        </authorList>
    </citation>
    <scope>NUCLEOTIDE SEQUENCE [LARGE SCALE GENOMIC DNA]</scope>
    <source>
        <strain evidence="1 2">PLHSN227</strain>
    </source>
</reference>
<accession>A0A507ZUE0</accession>
<dbReference type="RefSeq" id="WP_141420289.1">
    <property type="nucleotide sequence ID" value="NZ_VIAR01000001.1"/>
</dbReference>
<dbReference type="InterPro" id="IPR043749">
    <property type="entry name" value="DUF5694"/>
</dbReference>
<evidence type="ECO:0000313" key="2">
    <source>
        <dbReference type="Proteomes" id="UP000317169"/>
    </source>
</evidence>
<dbReference type="Pfam" id="PF18950">
    <property type="entry name" value="DUF5694"/>
    <property type="match status" value="1"/>
</dbReference>
<proteinExistence type="predicted"/>
<dbReference type="Proteomes" id="UP000317169">
    <property type="component" value="Unassembled WGS sequence"/>
</dbReference>
<name>A0A507ZUE0_9FLAO</name>